<feature type="active site" description="Schiff-base intermediate with substrate" evidence="11">
    <location>
        <position position="198"/>
    </location>
</feature>
<proteinExistence type="inferred from homology"/>
<evidence type="ECO:0000256" key="14">
    <source>
        <dbReference type="PIRSR" id="PIRSR001415-5"/>
    </source>
</evidence>
<feature type="binding site" evidence="13">
    <location>
        <position position="119"/>
    </location>
    <ligand>
        <name>Zn(2+)</name>
        <dbReference type="ChEBI" id="CHEBI:29105"/>
        <note>catalytic</note>
    </ligand>
</feature>
<dbReference type="GO" id="GO:0008270">
    <property type="term" value="F:zinc ion binding"/>
    <property type="evidence" value="ECO:0007669"/>
    <property type="project" value="TreeGrafter"/>
</dbReference>
<evidence type="ECO:0000256" key="3">
    <source>
        <dbReference type="ARBA" id="ARBA00011823"/>
    </source>
</evidence>
<evidence type="ECO:0000256" key="9">
    <source>
        <dbReference type="ARBA" id="ARBA00025628"/>
    </source>
</evidence>
<dbReference type="GO" id="GO:0004655">
    <property type="term" value="F:porphobilinogen synthase activity"/>
    <property type="evidence" value="ECO:0007669"/>
    <property type="project" value="UniProtKB-EC"/>
</dbReference>
<feature type="binding site" evidence="12">
    <location>
        <position position="220"/>
    </location>
    <ligand>
        <name>5-aminolevulinate</name>
        <dbReference type="ChEBI" id="CHEBI:356416"/>
        <label>1</label>
    </ligand>
</feature>
<comment type="similarity">
    <text evidence="2 16">Belongs to the ALAD family.</text>
</comment>
<evidence type="ECO:0000256" key="12">
    <source>
        <dbReference type="PIRSR" id="PIRSR001415-2"/>
    </source>
</evidence>
<feature type="active site" description="Schiff-base intermediate with substrate" evidence="11">
    <location>
        <position position="251"/>
    </location>
</feature>
<feature type="binding site" evidence="12">
    <location>
        <position position="208"/>
    </location>
    <ligand>
        <name>5-aminolevulinate</name>
        <dbReference type="ChEBI" id="CHEBI:356416"/>
        <label>1</label>
    </ligand>
</feature>
<reference evidence="17" key="1">
    <citation type="submission" date="2024-07" db="EMBL/GenBank/DDBJ databases">
        <authorList>
            <person name="Kim Y.J."/>
            <person name="Jeong J.Y."/>
        </authorList>
    </citation>
    <scope>NUCLEOTIDE SEQUENCE</scope>
    <source>
        <strain evidence="17">GIHE-MW2</strain>
    </source>
</reference>
<evidence type="ECO:0000256" key="16">
    <source>
        <dbReference type="RuleBase" id="RU004161"/>
    </source>
</evidence>
<feature type="binding site" evidence="14">
    <location>
        <position position="236"/>
    </location>
    <ligand>
        <name>Mg(2+)</name>
        <dbReference type="ChEBI" id="CHEBI:18420"/>
    </ligand>
</feature>
<evidence type="ECO:0000256" key="10">
    <source>
        <dbReference type="ARBA" id="ARBA00047651"/>
    </source>
</evidence>
<dbReference type="CDD" id="cd00384">
    <property type="entry name" value="ALAD_PBGS"/>
    <property type="match status" value="1"/>
</dbReference>
<evidence type="ECO:0000256" key="5">
    <source>
        <dbReference type="ARBA" id="ARBA00020771"/>
    </source>
</evidence>
<dbReference type="SMART" id="SM01004">
    <property type="entry name" value="ALAD"/>
    <property type="match status" value="1"/>
</dbReference>
<dbReference type="Gene3D" id="3.20.20.70">
    <property type="entry name" value="Aldolase class I"/>
    <property type="match status" value="1"/>
</dbReference>
<dbReference type="FunFam" id="3.20.20.70:FF:000019">
    <property type="entry name" value="Delta-aminolevulinic acid dehydratase"/>
    <property type="match status" value="1"/>
</dbReference>
<keyword evidence="7 15" id="KW-0456">Lyase</keyword>
<comment type="function">
    <text evidence="9">Catalyzes an early step in the biosynthesis of tetrapyrroles. Binds two molecules of 5-aminolevulinate per subunit, each at a distinct site, and catalyzes their condensation to form porphobilinogen.</text>
</comment>
<comment type="catalytic activity">
    <reaction evidence="10 15">
        <text>2 5-aminolevulinate = porphobilinogen + 2 H2O + H(+)</text>
        <dbReference type="Rhea" id="RHEA:24064"/>
        <dbReference type="ChEBI" id="CHEBI:15377"/>
        <dbReference type="ChEBI" id="CHEBI:15378"/>
        <dbReference type="ChEBI" id="CHEBI:58126"/>
        <dbReference type="ChEBI" id="CHEBI:356416"/>
        <dbReference type="EC" id="4.2.1.24"/>
    </reaction>
</comment>
<dbReference type="EMBL" id="CP159837">
    <property type="protein sequence ID" value="XCM34846.1"/>
    <property type="molecule type" value="Genomic_DNA"/>
</dbReference>
<evidence type="ECO:0000256" key="1">
    <source>
        <dbReference type="ARBA" id="ARBA00004694"/>
    </source>
</evidence>
<name>A0AAU8J6S8_9CYAN</name>
<sequence length="328" mass="35786">MFPTHRPRRLRSHPQLRRMVRENIVTTNDLIYPLFAVPGIGIANEVKSMPGVYQLSVDKIVEEAKQVYDLGIPAIILFGIPESKDTEATGAWHDCGIVQKAATAVKEAVPDLIVIADTCLCEYTSHGHCGYLQVGDLTGRVLNDPTLELLKKTAVSQVKAGADIIAPSGMMDGFVQAIRSGLDEAGYENIPILAYSAKYASAYYGPFRDAADGAPQFGDRSTYQMDPGNGQEAIKEIELDIAEGADMLMVKPALAYMDIIWRVKQATNLPVAAYNVSGEYSMVKAAALNGWISEEKVVMETLTSFKRAGADLILTYHAKDAARWLKNA</sequence>
<dbReference type="GO" id="GO:0006783">
    <property type="term" value="P:heme biosynthetic process"/>
    <property type="evidence" value="ECO:0007669"/>
    <property type="project" value="UniProtKB-KW"/>
</dbReference>
<dbReference type="PRINTS" id="PR00144">
    <property type="entry name" value="DALDHYDRTASE"/>
</dbReference>
<feature type="binding site" evidence="12">
    <location>
        <position position="316"/>
    </location>
    <ligand>
        <name>5-aminolevulinate</name>
        <dbReference type="ChEBI" id="CHEBI:356416"/>
        <label>2</label>
    </ligand>
</feature>
<keyword evidence="14" id="KW-0460">Magnesium</keyword>
<dbReference type="RefSeq" id="WP_054466194.1">
    <property type="nucleotide sequence ID" value="NZ_CP159837.1"/>
</dbReference>
<dbReference type="InterPro" id="IPR001731">
    <property type="entry name" value="ALAD"/>
</dbReference>
<evidence type="ECO:0000256" key="6">
    <source>
        <dbReference type="ARBA" id="ARBA00023133"/>
    </source>
</evidence>
<keyword evidence="8 15" id="KW-0627">Porphyrin biosynthesis</keyword>
<gene>
    <name evidence="17" type="primary">hemB</name>
    <name evidence="17" type="ORF">ABWT76_003489</name>
</gene>
<evidence type="ECO:0000256" key="13">
    <source>
        <dbReference type="PIRSR" id="PIRSR001415-3"/>
    </source>
</evidence>
<dbReference type="EC" id="4.2.1.24" evidence="4 15"/>
<feature type="binding site" evidence="12">
    <location>
        <position position="277"/>
    </location>
    <ligand>
        <name>5-aminolevulinate</name>
        <dbReference type="ChEBI" id="CHEBI:356416"/>
        <label>2</label>
    </ligand>
</feature>
<dbReference type="NCBIfam" id="NF006762">
    <property type="entry name" value="PRK09283.1"/>
    <property type="match status" value="1"/>
</dbReference>
<evidence type="ECO:0000256" key="11">
    <source>
        <dbReference type="PIRSR" id="PIRSR001415-1"/>
    </source>
</evidence>
<keyword evidence="13" id="KW-0479">Metal-binding</keyword>
<comment type="subunit">
    <text evidence="3 15">Homooctamer.</text>
</comment>
<dbReference type="GO" id="GO:0005829">
    <property type="term" value="C:cytosol"/>
    <property type="evidence" value="ECO:0007669"/>
    <property type="project" value="TreeGrafter"/>
</dbReference>
<keyword evidence="6" id="KW-0350">Heme biosynthesis</keyword>
<evidence type="ECO:0000256" key="8">
    <source>
        <dbReference type="ARBA" id="ARBA00023244"/>
    </source>
</evidence>
<keyword evidence="13" id="KW-0862">Zinc</keyword>
<evidence type="ECO:0000256" key="15">
    <source>
        <dbReference type="RuleBase" id="RU000515"/>
    </source>
</evidence>
<evidence type="ECO:0000256" key="7">
    <source>
        <dbReference type="ARBA" id="ARBA00023239"/>
    </source>
</evidence>
<evidence type="ECO:0000256" key="4">
    <source>
        <dbReference type="ARBA" id="ARBA00012053"/>
    </source>
</evidence>
<dbReference type="Pfam" id="PF00490">
    <property type="entry name" value="ALAD"/>
    <property type="match status" value="1"/>
</dbReference>
<protein>
    <recommendedName>
        <fullName evidence="5 15">Delta-aminolevulinic acid dehydratase</fullName>
        <ecNumber evidence="4 15">4.2.1.24</ecNumber>
    </recommendedName>
</protein>
<accession>A0AAU8J6S8</accession>
<dbReference type="AlphaFoldDB" id="A0AAU8J6S8"/>
<feature type="binding site" evidence="13">
    <location>
        <position position="129"/>
    </location>
    <ligand>
        <name>Zn(2+)</name>
        <dbReference type="ChEBI" id="CHEBI:29105"/>
        <note>catalytic</note>
    </ligand>
</feature>
<dbReference type="PROSITE" id="PS00169">
    <property type="entry name" value="D_ALA_DEHYDRATASE"/>
    <property type="match status" value="1"/>
</dbReference>
<dbReference type="SUPFAM" id="SSF51569">
    <property type="entry name" value="Aldolase"/>
    <property type="match status" value="1"/>
</dbReference>
<dbReference type="PANTHER" id="PTHR11458:SF0">
    <property type="entry name" value="DELTA-AMINOLEVULINIC ACID DEHYDRATASE"/>
    <property type="match status" value="1"/>
</dbReference>
<dbReference type="InterPro" id="IPR013785">
    <property type="entry name" value="Aldolase_TIM"/>
</dbReference>
<evidence type="ECO:0000313" key="17">
    <source>
        <dbReference type="EMBL" id="XCM34846.1"/>
    </source>
</evidence>
<organism evidence="17">
    <name type="scientific">Planktothricoides raciborskii GIHE-MW2</name>
    <dbReference type="NCBI Taxonomy" id="2792601"/>
    <lineage>
        <taxon>Bacteria</taxon>
        <taxon>Bacillati</taxon>
        <taxon>Cyanobacteriota</taxon>
        <taxon>Cyanophyceae</taxon>
        <taxon>Oscillatoriophycideae</taxon>
        <taxon>Oscillatoriales</taxon>
        <taxon>Oscillatoriaceae</taxon>
        <taxon>Planktothricoides</taxon>
    </lineage>
</organism>
<feature type="binding site" evidence="13">
    <location>
        <position position="121"/>
    </location>
    <ligand>
        <name>Zn(2+)</name>
        <dbReference type="ChEBI" id="CHEBI:29105"/>
        <note>catalytic</note>
    </ligand>
</feature>
<evidence type="ECO:0000256" key="2">
    <source>
        <dbReference type="ARBA" id="ARBA00008055"/>
    </source>
</evidence>
<dbReference type="PIRSF" id="PIRSF001415">
    <property type="entry name" value="Porphbilin_synth"/>
    <property type="match status" value="1"/>
</dbReference>
<comment type="pathway">
    <text evidence="1">Porphyrin-containing compound metabolism; protoporphyrin-IX biosynthesis; coproporphyrinogen-III from 5-aminolevulinate: step 1/4.</text>
</comment>
<dbReference type="InterPro" id="IPR030656">
    <property type="entry name" value="ALAD_AS"/>
</dbReference>
<dbReference type="PANTHER" id="PTHR11458">
    <property type="entry name" value="DELTA-AMINOLEVULINIC ACID DEHYDRATASE"/>
    <property type="match status" value="1"/>
</dbReference>